<sequence>PNKLNSPPSQGEELVKTCITEGKPTAVDKKTCICAPSTHAASFKCHLHRTNEAQKSSSSKDSKNKSDLLITIKICERTGQELRLQLSKNPENNLNS</sequence>
<dbReference type="AlphaFoldDB" id="A0AAN7EKQ4"/>
<evidence type="ECO:0000313" key="2">
    <source>
        <dbReference type="Proteomes" id="UP001324115"/>
    </source>
</evidence>
<feature type="non-terminal residue" evidence="1">
    <location>
        <position position="1"/>
    </location>
</feature>
<gene>
    <name evidence="1" type="ORF">RGQ29_031434</name>
</gene>
<protein>
    <submittedName>
        <fullName evidence="1">Uncharacterized protein</fullName>
    </submittedName>
</protein>
<name>A0AAN7EKQ4_QUERU</name>
<dbReference type="EMBL" id="JAXUIC010000009">
    <property type="protein sequence ID" value="KAK4573473.1"/>
    <property type="molecule type" value="Genomic_DNA"/>
</dbReference>
<comment type="caution">
    <text evidence="1">The sequence shown here is derived from an EMBL/GenBank/DDBJ whole genome shotgun (WGS) entry which is preliminary data.</text>
</comment>
<accession>A0AAN7EKQ4</accession>
<organism evidence="1 2">
    <name type="scientific">Quercus rubra</name>
    <name type="common">Northern red oak</name>
    <name type="synonym">Quercus borealis</name>
    <dbReference type="NCBI Taxonomy" id="3512"/>
    <lineage>
        <taxon>Eukaryota</taxon>
        <taxon>Viridiplantae</taxon>
        <taxon>Streptophyta</taxon>
        <taxon>Embryophyta</taxon>
        <taxon>Tracheophyta</taxon>
        <taxon>Spermatophyta</taxon>
        <taxon>Magnoliopsida</taxon>
        <taxon>eudicotyledons</taxon>
        <taxon>Gunneridae</taxon>
        <taxon>Pentapetalae</taxon>
        <taxon>rosids</taxon>
        <taxon>fabids</taxon>
        <taxon>Fagales</taxon>
        <taxon>Fagaceae</taxon>
        <taxon>Quercus</taxon>
    </lineage>
</organism>
<proteinExistence type="predicted"/>
<reference evidence="1 2" key="1">
    <citation type="journal article" date="2023" name="G3 (Bethesda)">
        <title>A haplotype-resolved chromosome-scale genome for Quercus rubra L. provides insights into the genetics of adaptive traits for red oak species.</title>
        <authorList>
            <person name="Kapoor B."/>
            <person name="Jenkins J."/>
            <person name="Schmutz J."/>
            <person name="Zhebentyayeva T."/>
            <person name="Kuelheim C."/>
            <person name="Coggeshall M."/>
            <person name="Heim C."/>
            <person name="Lasky J.R."/>
            <person name="Leites L."/>
            <person name="Islam-Faridi N."/>
            <person name="Romero-Severson J."/>
            <person name="DeLeo V.L."/>
            <person name="Lucas S.M."/>
            <person name="Lazic D."/>
            <person name="Gailing O."/>
            <person name="Carlson J."/>
            <person name="Staton M."/>
        </authorList>
    </citation>
    <scope>NUCLEOTIDE SEQUENCE [LARGE SCALE GENOMIC DNA]</scope>
    <source>
        <strain evidence="1">Pseudo-F2</strain>
    </source>
</reference>
<dbReference type="Proteomes" id="UP001324115">
    <property type="component" value="Unassembled WGS sequence"/>
</dbReference>
<keyword evidence="2" id="KW-1185">Reference proteome</keyword>
<evidence type="ECO:0000313" key="1">
    <source>
        <dbReference type="EMBL" id="KAK4573473.1"/>
    </source>
</evidence>